<dbReference type="EMBL" id="FQVH01000005">
    <property type="protein sequence ID" value="SHE76265.1"/>
    <property type="molecule type" value="Genomic_DNA"/>
</dbReference>
<accession>A0A1M4W533</accession>
<dbReference type="RefSeq" id="WP_234945945.1">
    <property type="nucleotide sequence ID" value="NZ_FQVH01000005.1"/>
</dbReference>
<dbReference type="Proteomes" id="UP000184088">
    <property type="component" value="Unassembled WGS sequence"/>
</dbReference>
<keyword evidence="3" id="KW-1185">Reference proteome</keyword>
<dbReference type="SUPFAM" id="SSF159127">
    <property type="entry name" value="HupF/HypC-like"/>
    <property type="match status" value="1"/>
</dbReference>
<gene>
    <name evidence="2" type="ORF">SAMN02746089_00757</name>
</gene>
<protein>
    <submittedName>
        <fullName evidence="2">Hydrogenase expression/formation protein HypC</fullName>
    </submittedName>
</protein>
<dbReference type="InterPro" id="IPR001109">
    <property type="entry name" value="Hydrogenase_HupF/HypC"/>
</dbReference>
<dbReference type="PANTHER" id="PTHR35177:SF2">
    <property type="entry name" value="HYDROGENASE MATURATION FACTOR HYBG"/>
    <property type="match status" value="1"/>
</dbReference>
<sequence length="75" mass="8111">MAQNMCLGVPAKIIEIEDTMALVEFGGASRKISIAMLPDAAVGDYVIVHAGYAISKVDEEEALEELNLWREVMGS</sequence>
<reference evidence="2 3" key="1">
    <citation type="submission" date="2016-11" db="EMBL/GenBank/DDBJ databases">
        <authorList>
            <person name="Jaros S."/>
            <person name="Januszkiewicz K."/>
            <person name="Wedrychowicz H."/>
        </authorList>
    </citation>
    <scope>NUCLEOTIDE SEQUENCE [LARGE SCALE GENOMIC DNA]</scope>
    <source>
        <strain evidence="2 3">DSM 17918</strain>
    </source>
</reference>
<dbReference type="Pfam" id="PF01455">
    <property type="entry name" value="HupF_HypC"/>
    <property type="match status" value="1"/>
</dbReference>
<dbReference type="STRING" id="1121256.SAMN02746089_00757"/>
<evidence type="ECO:0000313" key="3">
    <source>
        <dbReference type="Proteomes" id="UP000184088"/>
    </source>
</evidence>
<dbReference type="NCBIfam" id="TIGR00074">
    <property type="entry name" value="hypC_hupF"/>
    <property type="match status" value="1"/>
</dbReference>
<dbReference type="FunFam" id="2.30.30.140:FF:000022">
    <property type="entry name" value="Hydrogenase assembly chaperone HybG"/>
    <property type="match status" value="1"/>
</dbReference>
<organism evidence="2 3">
    <name type="scientific">Caldanaerobius fijiensis DSM 17918</name>
    <dbReference type="NCBI Taxonomy" id="1121256"/>
    <lineage>
        <taxon>Bacteria</taxon>
        <taxon>Bacillati</taxon>
        <taxon>Bacillota</taxon>
        <taxon>Clostridia</taxon>
        <taxon>Thermoanaerobacterales</taxon>
        <taxon>Thermoanaerobacteraceae</taxon>
        <taxon>Caldanaerobius</taxon>
    </lineage>
</organism>
<name>A0A1M4W533_9THEO</name>
<evidence type="ECO:0000313" key="2">
    <source>
        <dbReference type="EMBL" id="SHE76265.1"/>
    </source>
</evidence>
<comment type="similarity">
    <text evidence="1">Belongs to the HupF/HypC family.</text>
</comment>
<dbReference type="GO" id="GO:1902670">
    <property type="term" value="F:carbon dioxide binding"/>
    <property type="evidence" value="ECO:0007669"/>
    <property type="project" value="TreeGrafter"/>
</dbReference>
<evidence type="ECO:0000256" key="1">
    <source>
        <dbReference type="ARBA" id="ARBA00006018"/>
    </source>
</evidence>
<dbReference type="GO" id="GO:0051604">
    <property type="term" value="P:protein maturation"/>
    <property type="evidence" value="ECO:0007669"/>
    <property type="project" value="TreeGrafter"/>
</dbReference>
<dbReference type="AlphaFoldDB" id="A0A1M4W533"/>
<dbReference type="PANTHER" id="PTHR35177">
    <property type="entry name" value="HYDROGENASE MATURATION FACTOR HYBG"/>
    <property type="match status" value="1"/>
</dbReference>
<proteinExistence type="inferred from homology"/>
<dbReference type="Gene3D" id="2.30.30.140">
    <property type="match status" value="1"/>
</dbReference>
<dbReference type="GO" id="GO:0005506">
    <property type="term" value="F:iron ion binding"/>
    <property type="evidence" value="ECO:0007669"/>
    <property type="project" value="TreeGrafter"/>
</dbReference>
<dbReference type="PRINTS" id="PR00445">
    <property type="entry name" value="HUPFHYPC"/>
</dbReference>